<dbReference type="EMBL" id="CAJOBB010018937">
    <property type="protein sequence ID" value="CAF4353376.1"/>
    <property type="molecule type" value="Genomic_DNA"/>
</dbReference>
<reference evidence="1" key="1">
    <citation type="submission" date="2021-02" db="EMBL/GenBank/DDBJ databases">
        <authorList>
            <person name="Nowell W R."/>
        </authorList>
    </citation>
    <scope>NUCLEOTIDE SEQUENCE</scope>
</reference>
<dbReference type="AlphaFoldDB" id="A0A820L4J2"/>
<protein>
    <submittedName>
        <fullName evidence="1">Uncharacterized protein</fullName>
    </submittedName>
</protein>
<organism evidence="1 2">
    <name type="scientific">Adineta steineri</name>
    <dbReference type="NCBI Taxonomy" id="433720"/>
    <lineage>
        <taxon>Eukaryota</taxon>
        <taxon>Metazoa</taxon>
        <taxon>Spiralia</taxon>
        <taxon>Gnathifera</taxon>
        <taxon>Rotifera</taxon>
        <taxon>Eurotatoria</taxon>
        <taxon>Bdelloidea</taxon>
        <taxon>Adinetida</taxon>
        <taxon>Adinetidae</taxon>
        <taxon>Adineta</taxon>
    </lineage>
</organism>
<comment type="caution">
    <text evidence="1">The sequence shown here is derived from an EMBL/GenBank/DDBJ whole genome shotgun (WGS) entry which is preliminary data.</text>
</comment>
<accession>A0A820L4J2</accession>
<name>A0A820L4J2_9BILA</name>
<dbReference type="Proteomes" id="UP000663868">
    <property type="component" value="Unassembled WGS sequence"/>
</dbReference>
<gene>
    <name evidence="1" type="ORF">KXQ929_LOCUS48394</name>
</gene>
<feature type="non-terminal residue" evidence="1">
    <location>
        <position position="1"/>
    </location>
</feature>
<evidence type="ECO:0000313" key="2">
    <source>
        <dbReference type="Proteomes" id="UP000663868"/>
    </source>
</evidence>
<evidence type="ECO:0000313" key="1">
    <source>
        <dbReference type="EMBL" id="CAF4353376.1"/>
    </source>
</evidence>
<feature type="non-terminal residue" evidence="1">
    <location>
        <position position="28"/>
    </location>
</feature>
<sequence>QIVCPRTLFEDHGFGATVGFVQIMPGGQ</sequence>
<proteinExistence type="predicted"/>